<dbReference type="PANTHER" id="PTHR10083:SF374">
    <property type="entry name" value="BPTI_KUNITZ INHIBITOR DOMAIN-CONTAINING PROTEIN"/>
    <property type="match status" value="1"/>
</dbReference>
<evidence type="ECO:0000259" key="5">
    <source>
        <dbReference type="PROSITE" id="PS50279"/>
    </source>
</evidence>
<organism evidence="6 7">
    <name type="scientific">Laticauda laticaudata</name>
    <name type="common">Blue-ringed sea krait</name>
    <name type="synonym">Blue-lipped sea krait</name>
    <dbReference type="NCBI Taxonomy" id="8630"/>
    <lineage>
        <taxon>Eukaryota</taxon>
        <taxon>Metazoa</taxon>
        <taxon>Chordata</taxon>
        <taxon>Craniata</taxon>
        <taxon>Vertebrata</taxon>
        <taxon>Euteleostomi</taxon>
        <taxon>Lepidosauria</taxon>
        <taxon>Squamata</taxon>
        <taxon>Bifurcata</taxon>
        <taxon>Unidentata</taxon>
        <taxon>Episquamata</taxon>
        <taxon>Toxicofera</taxon>
        <taxon>Serpentes</taxon>
        <taxon>Colubroidea</taxon>
        <taxon>Elapidae</taxon>
        <taxon>Laticaudinae</taxon>
        <taxon>Laticauda</taxon>
    </lineage>
</organism>
<dbReference type="Pfam" id="PF00014">
    <property type="entry name" value="Kunitz_BPTI"/>
    <property type="match status" value="1"/>
</dbReference>
<evidence type="ECO:0000313" key="6">
    <source>
        <dbReference type="Ensembl" id="ENSLLTP00000004013.1"/>
    </source>
</evidence>
<protein>
    <recommendedName>
        <fullName evidence="5">BPTI/Kunitz inhibitor domain-containing protein</fullName>
    </recommendedName>
</protein>
<keyword evidence="2" id="KW-0964">Secreted</keyword>
<reference evidence="6" key="1">
    <citation type="submission" date="2025-08" db="UniProtKB">
        <authorList>
            <consortium name="Ensembl"/>
        </authorList>
    </citation>
    <scope>IDENTIFICATION</scope>
</reference>
<evidence type="ECO:0000256" key="4">
    <source>
        <dbReference type="ARBA" id="ARBA00023157"/>
    </source>
</evidence>
<evidence type="ECO:0000313" key="7">
    <source>
        <dbReference type="Proteomes" id="UP000694406"/>
    </source>
</evidence>
<keyword evidence="3" id="KW-0646">Protease inhibitor</keyword>
<keyword evidence="7" id="KW-1185">Reference proteome</keyword>
<dbReference type="Gene3D" id="4.10.410.10">
    <property type="entry name" value="Pancreatic trypsin inhibitor Kunitz domain"/>
    <property type="match status" value="1"/>
</dbReference>
<dbReference type="InterPro" id="IPR036880">
    <property type="entry name" value="Kunitz_BPTI_sf"/>
</dbReference>
<dbReference type="CDD" id="cd00109">
    <property type="entry name" value="Kunitz-type"/>
    <property type="match status" value="1"/>
</dbReference>
<dbReference type="SUPFAM" id="SSF57362">
    <property type="entry name" value="BPTI-like"/>
    <property type="match status" value="1"/>
</dbReference>
<dbReference type="PANTHER" id="PTHR10083">
    <property type="entry name" value="KUNITZ-TYPE PROTEASE INHIBITOR-RELATED"/>
    <property type="match status" value="1"/>
</dbReference>
<evidence type="ECO:0000256" key="3">
    <source>
        <dbReference type="ARBA" id="ARBA00022690"/>
    </source>
</evidence>
<dbReference type="PROSITE" id="PS00280">
    <property type="entry name" value="BPTI_KUNITZ_1"/>
    <property type="match status" value="1"/>
</dbReference>
<dbReference type="GO" id="GO:0005615">
    <property type="term" value="C:extracellular space"/>
    <property type="evidence" value="ECO:0007669"/>
    <property type="project" value="TreeGrafter"/>
</dbReference>
<dbReference type="Ensembl" id="ENSLLTT00000004178.1">
    <property type="protein sequence ID" value="ENSLLTP00000004013.1"/>
    <property type="gene ID" value="ENSLLTG00000003009.1"/>
</dbReference>
<feature type="domain" description="BPTI/Kunitz inhibitor" evidence="5">
    <location>
        <begin position="8"/>
        <end position="58"/>
    </location>
</feature>
<dbReference type="SMART" id="SM00131">
    <property type="entry name" value="KU"/>
    <property type="match status" value="1"/>
</dbReference>
<name>A0A8C5RKQ3_LATLA</name>
<dbReference type="Proteomes" id="UP000694406">
    <property type="component" value="Unplaced"/>
</dbReference>
<dbReference type="InterPro" id="IPR002223">
    <property type="entry name" value="Kunitz_BPTI"/>
</dbReference>
<proteinExistence type="predicted"/>
<dbReference type="AlphaFoldDB" id="A0A8C5RKQ3"/>
<dbReference type="GeneTree" id="ENSGT00940000164331"/>
<dbReference type="InterPro" id="IPR020901">
    <property type="entry name" value="Prtase_inh_Kunz-CS"/>
</dbReference>
<dbReference type="GO" id="GO:0044483">
    <property type="term" value="P:venom-mediated perturbation of hemostasis"/>
    <property type="evidence" value="ECO:0007669"/>
    <property type="project" value="UniProtKB-ARBA"/>
</dbReference>
<dbReference type="GO" id="GO:0004867">
    <property type="term" value="F:serine-type endopeptidase inhibitor activity"/>
    <property type="evidence" value="ECO:0007669"/>
    <property type="project" value="InterPro"/>
</dbReference>
<keyword evidence="4" id="KW-1015">Disulfide bond</keyword>
<accession>A0A8C5RKQ3</accession>
<reference evidence="6" key="2">
    <citation type="submission" date="2025-09" db="UniProtKB">
        <authorList>
            <consortium name="Ensembl"/>
        </authorList>
    </citation>
    <scope>IDENTIFICATION</scope>
</reference>
<dbReference type="PROSITE" id="PS50279">
    <property type="entry name" value="BPTI_KUNITZ_2"/>
    <property type="match status" value="1"/>
</dbReference>
<comment type="subcellular location">
    <subcellularLocation>
        <location evidence="1">Secreted</location>
    </subcellularLocation>
</comment>
<dbReference type="InterPro" id="IPR050098">
    <property type="entry name" value="TFPI/VKTCI-like"/>
</dbReference>
<dbReference type="PRINTS" id="PR00759">
    <property type="entry name" value="BASICPTASE"/>
</dbReference>
<evidence type="ECO:0000256" key="2">
    <source>
        <dbReference type="ARBA" id="ARBA00022525"/>
    </source>
</evidence>
<sequence length="74" mass="8578">FYSPPLICQLPEEMGPCRAYMPRWFYNKQTGRCEHFFYGGCGGNSNNFKTLKECEHRCVLPGEAHDKVQCQKTV</sequence>
<evidence type="ECO:0000256" key="1">
    <source>
        <dbReference type="ARBA" id="ARBA00004613"/>
    </source>
</evidence>
<dbReference type="FunFam" id="4.10.410.10:FF:000021">
    <property type="entry name" value="Serine protease inhibitor, putative"/>
    <property type="match status" value="1"/>
</dbReference>